<gene>
    <name evidence="2" type="primary">Dgri\GH17175</name>
    <name evidence="2" type="ORF">Dgri_GH17175</name>
</gene>
<dbReference type="AlphaFoldDB" id="B4J1A5"/>
<feature type="compositionally biased region" description="Polar residues" evidence="1">
    <location>
        <begin position="34"/>
        <end position="43"/>
    </location>
</feature>
<evidence type="ECO:0000313" key="3">
    <source>
        <dbReference type="Proteomes" id="UP000001070"/>
    </source>
</evidence>
<evidence type="ECO:0000313" key="2">
    <source>
        <dbReference type="EMBL" id="EDV97974.1"/>
    </source>
</evidence>
<dbReference type="HOGENOM" id="CLU_1039254_0_0_1"/>
<feature type="region of interest" description="Disordered" evidence="1">
    <location>
        <begin position="26"/>
        <end position="49"/>
    </location>
</feature>
<evidence type="ECO:0000256" key="1">
    <source>
        <dbReference type="SAM" id="MobiDB-lite"/>
    </source>
</evidence>
<dbReference type="EMBL" id="CH916366">
    <property type="protein sequence ID" value="EDV97974.1"/>
    <property type="molecule type" value="Genomic_DNA"/>
</dbReference>
<keyword evidence="3" id="KW-1185">Reference proteome</keyword>
<proteinExistence type="predicted"/>
<dbReference type="Proteomes" id="UP000001070">
    <property type="component" value="Unassembled WGS sequence"/>
</dbReference>
<reference evidence="2 3" key="1">
    <citation type="journal article" date="2007" name="Nature">
        <title>Evolution of genes and genomes on the Drosophila phylogeny.</title>
        <authorList>
            <consortium name="Drosophila 12 Genomes Consortium"/>
            <person name="Clark A.G."/>
            <person name="Eisen M.B."/>
            <person name="Smith D.R."/>
            <person name="Bergman C.M."/>
            <person name="Oliver B."/>
            <person name="Markow T.A."/>
            <person name="Kaufman T.C."/>
            <person name="Kellis M."/>
            <person name="Gelbart W."/>
            <person name="Iyer V.N."/>
            <person name="Pollard D.A."/>
            <person name="Sackton T.B."/>
            <person name="Larracuente A.M."/>
            <person name="Singh N.D."/>
            <person name="Abad J.P."/>
            <person name="Abt D.N."/>
            <person name="Adryan B."/>
            <person name="Aguade M."/>
            <person name="Akashi H."/>
            <person name="Anderson W.W."/>
            <person name="Aquadro C.F."/>
            <person name="Ardell D.H."/>
            <person name="Arguello R."/>
            <person name="Artieri C.G."/>
            <person name="Barbash D.A."/>
            <person name="Barker D."/>
            <person name="Barsanti P."/>
            <person name="Batterham P."/>
            <person name="Batzoglou S."/>
            <person name="Begun D."/>
            <person name="Bhutkar A."/>
            <person name="Blanco E."/>
            <person name="Bosak S.A."/>
            <person name="Bradley R.K."/>
            <person name="Brand A.D."/>
            <person name="Brent M.R."/>
            <person name="Brooks A.N."/>
            <person name="Brown R.H."/>
            <person name="Butlin R.K."/>
            <person name="Caggese C."/>
            <person name="Calvi B.R."/>
            <person name="Bernardo de Carvalho A."/>
            <person name="Caspi A."/>
            <person name="Castrezana S."/>
            <person name="Celniker S.E."/>
            <person name="Chang J.L."/>
            <person name="Chapple C."/>
            <person name="Chatterji S."/>
            <person name="Chinwalla A."/>
            <person name="Civetta A."/>
            <person name="Clifton S.W."/>
            <person name="Comeron J.M."/>
            <person name="Costello J.C."/>
            <person name="Coyne J.A."/>
            <person name="Daub J."/>
            <person name="David R.G."/>
            <person name="Delcher A.L."/>
            <person name="Delehaunty K."/>
            <person name="Do C.B."/>
            <person name="Ebling H."/>
            <person name="Edwards K."/>
            <person name="Eickbush T."/>
            <person name="Evans J.D."/>
            <person name="Filipski A."/>
            <person name="Findeiss S."/>
            <person name="Freyhult E."/>
            <person name="Fulton L."/>
            <person name="Fulton R."/>
            <person name="Garcia A.C."/>
            <person name="Gardiner A."/>
            <person name="Garfield D.A."/>
            <person name="Garvin B.E."/>
            <person name="Gibson G."/>
            <person name="Gilbert D."/>
            <person name="Gnerre S."/>
            <person name="Godfrey J."/>
            <person name="Good R."/>
            <person name="Gotea V."/>
            <person name="Gravely B."/>
            <person name="Greenberg A.J."/>
            <person name="Griffiths-Jones S."/>
            <person name="Gross S."/>
            <person name="Guigo R."/>
            <person name="Gustafson E.A."/>
            <person name="Haerty W."/>
            <person name="Hahn M.W."/>
            <person name="Halligan D.L."/>
            <person name="Halpern A.L."/>
            <person name="Halter G.M."/>
            <person name="Han M.V."/>
            <person name="Heger A."/>
            <person name="Hillier L."/>
            <person name="Hinrichs A.S."/>
            <person name="Holmes I."/>
            <person name="Hoskins R.A."/>
            <person name="Hubisz M.J."/>
            <person name="Hultmark D."/>
            <person name="Huntley M.A."/>
            <person name="Jaffe D.B."/>
            <person name="Jagadeeshan S."/>
            <person name="Jeck W.R."/>
            <person name="Johnson J."/>
            <person name="Jones C.D."/>
            <person name="Jordan W.C."/>
            <person name="Karpen G.H."/>
            <person name="Kataoka E."/>
            <person name="Keightley P.D."/>
            <person name="Kheradpour P."/>
            <person name="Kirkness E.F."/>
            <person name="Koerich L.B."/>
            <person name="Kristiansen K."/>
            <person name="Kudrna D."/>
            <person name="Kulathinal R.J."/>
            <person name="Kumar S."/>
            <person name="Kwok R."/>
            <person name="Lander E."/>
            <person name="Langley C.H."/>
            <person name="Lapoint R."/>
            <person name="Lazzaro B.P."/>
            <person name="Lee S.J."/>
            <person name="Levesque L."/>
            <person name="Li R."/>
            <person name="Lin C.F."/>
            <person name="Lin M.F."/>
            <person name="Lindblad-Toh K."/>
            <person name="Llopart A."/>
            <person name="Long M."/>
            <person name="Low L."/>
            <person name="Lozovsky E."/>
            <person name="Lu J."/>
            <person name="Luo M."/>
            <person name="Machado C.A."/>
            <person name="Makalowski W."/>
            <person name="Marzo M."/>
            <person name="Matsuda M."/>
            <person name="Matzkin L."/>
            <person name="McAllister B."/>
            <person name="McBride C.S."/>
            <person name="McKernan B."/>
            <person name="McKernan K."/>
            <person name="Mendez-Lago M."/>
            <person name="Minx P."/>
            <person name="Mollenhauer M.U."/>
            <person name="Montooth K."/>
            <person name="Mount S.M."/>
            <person name="Mu X."/>
            <person name="Myers E."/>
            <person name="Negre B."/>
            <person name="Newfeld S."/>
            <person name="Nielsen R."/>
            <person name="Noor M.A."/>
            <person name="O'Grady P."/>
            <person name="Pachter L."/>
            <person name="Papaceit M."/>
            <person name="Parisi M.J."/>
            <person name="Parisi M."/>
            <person name="Parts L."/>
            <person name="Pedersen J.S."/>
            <person name="Pesole G."/>
            <person name="Phillippy A.M."/>
            <person name="Ponting C.P."/>
            <person name="Pop M."/>
            <person name="Porcelli D."/>
            <person name="Powell J.R."/>
            <person name="Prohaska S."/>
            <person name="Pruitt K."/>
            <person name="Puig M."/>
            <person name="Quesneville H."/>
            <person name="Ram K.R."/>
            <person name="Rand D."/>
            <person name="Rasmussen M.D."/>
            <person name="Reed L.K."/>
            <person name="Reenan R."/>
            <person name="Reily A."/>
            <person name="Remington K.A."/>
            <person name="Rieger T.T."/>
            <person name="Ritchie M.G."/>
            <person name="Robin C."/>
            <person name="Rogers Y.H."/>
            <person name="Rohde C."/>
            <person name="Rozas J."/>
            <person name="Rubenfield M.J."/>
            <person name="Ruiz A."/>
            <person name="Russo S."/>
            <person name="Salzberg S.L."/>
            <person name="Sanchez-Gracia A."/>
            <person name="Saranga D.J."/>
            <person name="Sato H."/>
            <person name="Schaeffer S.W."/>
            <person name="Schatz M.C."/>
            <person name="Schlenke T."/>
            <person name="Schwartz R."/>
            <person name="Segarra C."/>
            <person name="Singh R.S."/>
            <person name="Sirot L."/>
            <person name="Sirota M."/>
            <person name="Sisneros N.B."/>
            <person name="Smith C.D."/>
            <person name="Smith T.F."/>
            <person name="Spieth J."/>
            <person name="Stage D.E."/>
            <person name="Stark A."/>
            <person name="Stephan W."/>
            <person name="Strausberg R.L."/>
            <person name="Strempel S."/>
            <person name="Sturgill D."/>
            <person name="Sutton G."/>
            <person name="Sutton G.G."/>
            <person name="Tao W."/>
            <person name="Teichmann S."/>
            <person name="Tobari Y.N."/>
            <person name="Tomimura Y."/>
            <person name="Tsolas J.M."/>
            <person name="Valente V.L."/>
            <person name="Venter E."/>
            <person name="Venter J.C."/>
            <person name="Vicario S."/>
            <person name="Vieira F.G."/>
            <person name="Vilella A.J."/>
            <person name="Villasante A."/>
            <person name="Walenz B."/>
            <person name="Wang J."/>
            <person name="Wasserman M."/>
            <person name="Watts T."/>
            <person name="Wilson D."/>
            <person name="Wilson R.K."/>
            <person name="Wing R.A."/>
            <person name="Wolfner M.F."/>
            <person name="Wong A."/>
            <person name="Wong G.K."/>
            <person name="Wu C.I."/>
            <person name="Wu G."/>
            <person name="Yamamoto D."/>
            <person name="Yang H.P."/>
            <person name="Yang S.P."/>
            <person name="Yorke J.A."/>
            <person name="Yoshida K."/>
            <person name="Zdobnov E."/>
            <person name="Zhang P."/>
            <person name="Zhang Y."/>
            <person name="Zimin A.V."/>
            <person name="Baldwin J."/>
            <person name="Abdouelleil A."/>
            <person name="Abdulkadir J."/>
            <person name="Abebe A."/>
            <person name="Abera B."/>
            <person name="Abreu J."/>
            <person name="Acer S.C."/>
            <person name="Aftuck L."/>
            <person name="Alexander A."/>
            <person name="An P."/>
            <person name="Anderson E."/>
            <person name="Anderson S."/>
            <person name="Arachi H."/>
            <person name="Azer M."/>
            <person name="Bachantsang P."/>
            <person name="Barry A."/>
            <person name="Bayul T."/>
            <person name="Berlin A."/>
            <person name="Bessette D."/>
            <person name="Bloom T."/>
            <person name="Blye J."/>
            <person name="Boguslavskiy L."/>
            <person name="Bonnet C."/>
            <person name="Boukhgalter B."/>
            <person name="Bourzgui I."/>
            <person name="Brown A."/>
            <person name="Cahill P."/>
            <person name="Channer S."/>
            <person name="Cheshatsang Y."/>
            <person name="Chuda L."/>
            <person name="Citroen M."/>
            <person name="Collymore A."/>
            <person name="Cooke P."/>
            <person name="Costello M."/>
            <person name="D'Aco K."/>
            <person name="Daza R."/>
            <person name="De Haan G."/>
            <person name="DeGray S."/>
            <person name="DeMaso C."/>
            <person name="Dhargay N."/>
            <person name="Dooley K."/>
            <person name="Dooley E."/>
            <person name="Doricent M."/>
            <person name="Dorje P."/>
            <person name="Dorjee K."/>
            <person name="Dupes A."/>
            <person name="Elong R."/>
            <person name="Falk J."/>
            <person name="Farina A."/>
            <person name="Faro S."/>
            <person name="Ferguson D."/>
            <person name="Fisher S."/>
            <person name="Foley C.D."/>
            <person name="Franke A."/>
            <person name="Friedrich D."/>
            <person name="Gadbois L."/>
            <person name="Gearin G."/>
            <person name="Gearin C.R."/>
            <person name="Giannoukos G."/>
            <person name="Goode T."/>
            <person name="Graham J."/>
            <person name="Grandbois E."/>
            <person name="Grewal S."/>
            <person name="Gyaltsen K."/>
            <person name="Hafez N."/>
            <person name="Hagos B."/>
            <person name="Hall J."/>
            <person name="Henson C."/>
            <person name="Hollinger A."/>
            <person name="Honan T."/>
            <person name="Huard M.D."/>
            <person name="Hughes L."/>
            <person name="Hurhula B."/>
            <person name="Husby M.E."/>
            <person name="Kamat A."/>
            <person name="Kanga B."/>
            <person name="Kashin S."/>
            <person name="Khazanovich D."/>
            <person name="Kisner P."/>
            <person name="Lance K."/>
            <person name="Lara M."/>
            <person name="Lee W."/>
            <person name="Lennon N."/>
            <person name="Letendre F."/>
            <person name="LeVine R."/>
            <person name="Lipovsky A."/>
            <person name="Liu X."/>
            <person name="Liu J."/>
            <person name="Liu S."/>
            <person name="Lokyitsang T."/>
            <person name="Lokyitsang Y."/>
            <person name="Lubonja R."/>
            <person name="Lui A."/>
            <person name="MacDonald P."/>
            <person name="Magnisalis V."/>
            <person name="Maru K."/>
            <person name="Matthews C."/>
            <person name="McCusker W."/>
            <person name="McDonough S."/>
            <person name="Mehta T."/>
            <person name="Meldrim J."/>
            <person name="Meneus L."/>
            <person name="Mihai O."/>
            <person name="Mihalev A."/>
            <person name="Mihova T."/>
            <person name="Mittelman R."/>
            <person name="Mlenga V."/>
            <person name="Montmayeur A."/>
            <person name="Mulrain L."/>
            <person name="Navidi A."/>
            <person name="Naylor J."/>
            <person name="Negash T."/>
            <person name="Nguyen T."/>
            <person name="Nguyen N."/>
            <person name="Nicol R."/>
            <person name="Norbu C."/>
            <person name="Norbu N."/>
            <person name="Novod N."/>
            <person name="O'Neill B."/>
            <person name="Osman S."/>
            <person name="Markiewicz E."/>
            <person name="Oyono O.L."/>
            <person name="Patti C."/>
            <person name="Phunkhang P."/>
            <person name="Pierre F."/>
            <person name="Priest M."/>
            <person name="Raghuraman S."/>
            <person name="Rege F."/>
            <person name="Reyes R."/>
            <person name="Rise C."/>
            <person name="Rogov P."/>
            <person name="Ross K."/>
            <person name="Ryan E."/>
            <person name="Settipalli S."/>
            <person name="Shea T."/>
            <person name="Sherpa N."/>
            <person name="Shi L."/>
            <person name="Shih D."/>
            <person name="Sparrow T."/>
            <person name="Spaulding J."/>
            <person name="Stalker J."/>
            <person name="Stange-Thomann N."/>
            <person name="Stavropoulos S."/>
            <person name="Stone C."/>
            <person name="Strader C."/>
            <person name="Tesfaye S."/>
            <person name="Thomson T."/>
            <person name="Thoulutsang Y."/>
            <person name="Thoulutsang D."/>
            <person name="Topham K."/>
            <person name="Topping I."/>
            <person name="Tsamla T."/>
            <person name="Vassiliev H."/>
            <person name="Vo A."/>
            <person name="Wangchuk T."/>
            <person name="Wangdi T."/>
            <person name="Weiand M."/>
            <person name="Wilkinson J."/>
            <person name="Wilson A."/>
            <person name="Yadav S."/>
            <person name="Young G."/>
            <person name="Yu Q."/>
            <person name="Zembek L."/>
            <person name="Zhong D."/>
            <person name="Zimmer A."/>
            <person name="Zwirko Z."/>
            <person name="Jaffe D.B."/>
            <person name="Alvarez P."/>
            <person name="Brockman W."/>
            <person name="Butler J."/>
            <person name="Chin C."/>
            <person name="Gnerre S."/>
            <person name="Grabherr M."/>
            <person name="Kleber M."/>
            <person name="Mauceli E."/>
            <person name="MacCallum I."/>
        </authorList>
    </citation>
    <scope>NUCLEOTIDE SEQUENCE [LARGE SCALE GENOMIC DNA]</scope>
    <source>
        <strain evidence="3">Tucson 15287-2541.00</strain>
    </source>
</reference>
<organism evidence="3">
    <name type="scientific">Drosophila grimshawi</name>
    <name type="common">Hawaiian fruit fly</name>
    <name type="synonym">Idiomyia grimshawi</name>
    <dbReference type="NCBI Taxonomy" id="7222"/>
    <lineage>
        <taxon>Eukaryota</taxon>
        <taxon>Metazoa</taxon>
        <taxon>Ecdysozoa</taxon>
        <taxon>Arthropoda</taxon>
        <taxon>Hexapoda</taxon>
        <taxon>Insecta</taxon>
        <taxon>Pterygota</taxon>
        <taxon>Neoptera</taxon>
        <taxon>Endopterygota</taxon>
        <taxon>Diptera</taxon>
        <taxon>Brachycera</taxon>
        <taxon>Muscomorpha</taxon>
        <taxon>Ephydroidea</taxon>
        <taxon>Drosophilidae</taxon>
        <taxon>Drosophila</taxon>
        <taxon>Hawaiian Drosophila</taxon>
    </lineage>
</organism>
<dbReference type="InParanoid" id="B4J1A5"/>
<accession>B4J1A5</accession>
<dbReference type="PhylomeDB" id="B4J1A5"/>
<protein>
    <submittedName>
        <fullName evidence="2">GH17175</fullName>
    </submittedName>
</protein>
<name>B4J1A5_DROGR</name>
<feature type="region of interest" description="Disordered" evidence="1">
    <location>
        <begin position="163"/>
        <end position="268"/>
    </location>
</feature>
<sequence length="268" mass="29958">MTQIPEEPWSTGPLLEWTPKRYYSNAPKGLQGKDFSTASSIKTKQQHEWTPVNNRGYQRIGIWSSPRIGHKSVHPAQRSWDSVRGESRSECTRGYWSSSAALTRKSGAREQRNREHDEIELLASPLHATIDAGFLEAAEEMLPRSRRCPSDMDEVNPEWIHWQYPELPPTPEDDHTALAEPNEGISEASQGARAEDPGALGKDAPIVVSSEDEEEADKKRRTPEPVVSPDNEDIMPFTPLARPDAEPEVIVISDDEDDEERRGEGGGA</sequence>